<dbReference type="PANTHER" id="PTHR36919">
    <property type="entry name" value="BLR1215 PROTEIN"/>
    <property type="match status" value="1"/>
</dbReference>
<gene>
    <name evidence="3" type="ORF">CW360_06165</name>
</gene>
<dbReference type="RefSeq" id="WP_093986185.1">
    <property type="nucleotide sequence ID" value="NZ_BMDE01000005.1"/>
</dbReference>
<accession>A0A2I0CRG4</accession>
<dbReference type="PANTHER" id="PTHR36919:SF3">
    <property type="entry name" value="BLL5882 PROTEIN"/>
    <property type="match status" value="1"/>
</dbReference>
<dbReference type="InterPro" id="IPR019223">
    <property type="entry name" value="DUF2147"/>
</dbReference>
<comment type="caution">
    <text evidence="3">The sequence shown here is derived from an EMBL/GenBank/DDBJ whole genome shotgun (WGS) entry which is preliminary data.</text>
</comment>
<protein>
    <submittedName>
        <fullName evidence="3">DUF2147 domain-containing protein</fullName>
    </submittedName>
</protein>
<sequence length="149" mass="16222">MMQWRVVAGLALTLVVATVQAGPSPQGRWQTIDDETGKAKSVVELQVSGEGQLSGRVVELLNHSGQDNPLCEACEGERHAQPIKGMTILWGLRADEDGRWVGGQVLDPAKGEVYKAKVSLDEDGQQLHLRGFIGIEALGRTQTWRRLAP</sequence>
<feature type="chain" id="PRO_5014195935" evidence="1">
    <location>
        <begin position="22"/>
        <end position="149"/>
    </location>
</feature>
<feature type="domain" description="DUF2147" evidence="2">
    <location>
        <begin position="27"/>
        <end position="146"/>
    </location>
</feature>
<proteinExistence type="predicted"/>
<dbReference type="Pfam" id="PF09917">
    <property type="entry name" value="DUF2147"/>
    <property type="match status" value="1"/>
</dbReference>
<dbReference type="EMBL" id="PIYS01000008">
    <property type="protein sequence ID" value="PKF71755.1"/>
    <property type="molecule type" value="Genomic_DNA"/>
</dbReference>
<name>A0A2I0CRG4_9PSED</name>
<dbReference type="AlphaFoldDB" id="A0A2I0CRG4"/>
<evidence type="ECO:0000313" key="4">
    <source>
        <dbReference type="Proteomes" id="UP000242861"/>
    </source>
</evidence>
<evidence type="ECO:0000313" key="3">
    <source>
        <dbReference type="EMBL" id="PKF71755.1"/>
    </source>
</evidence>
<dbReference type="Gene3D" id="2.40.128.520">
    <property type="match status" value="1"/>
</dbReference>
<reference evidence="4" key="1">
    <citation type="submission" date="2017-12" db="EMBL/GenBank/DDBJ databases">
        <authorList>
            <person name="Yu X.-Y."/>
        </authorList>
    </citation>
    <scope>NUCLEOTIDE SEQUENCE [LARGE SCALE GENOMIC DNA]</scope>
    <source>
        <strain evidence="4">ZYSR67-Z</strain>
    </source>
</reference>
<evidence type="ECO:0000256" key="1">
    <source>
        <dbReference type="SAM" id="SignalP"/>
    </source>
</evidence>
<organism evidence="3 4">
    <name type="scientific">Pseudomonas fluvialis</name>
    <dbReference type="NCBI Taxonomy" id="1793966"/>
    <lineage>
        <taxon>Bacteria</taxon>
        <taxon>Pseudomonadati</taxon>
        <taxon>Pseudomonadota</taxon>
        <taxon>Gammaproteobacteria</taxon>
        <taxon>Pseudomonadales</taxon>
        <taxon>Pseudomonadaceae</taxon>
        <taxon>Pseudomonas</taxon>
    </lineage>
</organism>
<feature type="signal peptide" evidence="1">
    <location>
        <begin position="1"/>
        <end position="21"/>
    </location>
</feature>
<dbReference type="Proteomes" id="UP000242861">
    <property type="component" value="Unassembled WGS sequence"/>
</dbReference>
<keyword evidence="1" id="KW-0732">Signal</keyword>
<evidence type="ECO:0000259" key="2">
    <source>
        <dbReference type="Pfam" id="PF09917"/>
    </source>
</evidence>